<evidence type="ECO:0000313" key="2">
    <source>
        <dbReference type="EMBL" id="KAB1251130.1"/>
    </source>
</evidence>
<organism evidence="2 3">
    <name type="scientific">Camelus dromedarius</name>
    <name type="common">Dromedary</name>
    <name type="synonym">Arabian camel</name>
    <dbReference type="NCBI Taxonomy" id="9838"/>
    <lineage>
        <taxon>Eukaryota</taxon>
        <taxon>Metazoa</taxon>
        <taxon>Chordata</taxon>
        <taxon>Craniata</taxon>
        <taxon>Vertebrata</taxon>
        <taxon>Euteleostomi</taxon>
        <taxon>Mammalia</taxon>
        <taxon>Eutheria</taxon>
        <taxon>Laurasiatheria</taxon>
        <taxon>Artiodactyla</taxon>
        <taxon>Tylopoda</taxon>
        <taxon>Camelidae</taxon>
        <taxon>Camelus</taxon>
    </lineage>
</organism>
<feature type="region of interest" description="Disordered" evidence="1">
    <location>
        <begin position="1"/>
        <end position="32"/>
    </location>
</feature>
<name>A0A5N4BWY5_CAMDR</name>
<feature type="non-terminal residue" evidence="2">
    <location>
        <position position="32"/>
    </location>
</feature>
<protein>
    <submittedName>
        <fullName evidence="2">Uncharacterized protein</fullName>
    </submittedName>
</protein>
<reference evidence="2 3" key="1">
    <citation type="journal article" date="2019" name="Mol. Ecol. Resour.">
        <title>Improving Illumina assemblies with Hi-C and long reads: an example with the North African dromedary.</title>
        <authorList>
            <person name="Elbers J.P."/>
            <person name="Rogers M.F."/>
            <person name="Perelman P.L."/>
            <person name="Proskuryakova A.A."/>
            <person name="Serdyukova N.A."/>
            <person name="Johnson W.E."/>
            <person name="Horin P."/>
            <person name="Corander J."/>
            <person name="Murphy D."/>
            <person name="Burger P.A."/>
        </authorList>
    </citation>
    <scope>NUCLEOTIDE SEQUENCE [LARGE SCALE GENOMIC DNA]</scope>
    <source>
        <strain evidence="2">Drom800</strain>
        <tissue evidence="2">Blood</tissue>
    </source>
</reference>
<keyword evidence="3" id="KW-1185">Reference proteome</keyword>
<dbReference type="EMBL" id="JWIN03015820">
    <property type="protein sequence ID" value="KAB1251130.1"/>
    <property type="molecule type" value="Genomic_DNA"/>
</dbReference>
<gene>
    <name evidence="2" type="ORF">Cadr_000031371</name>
</gene>
<dbReference type="AlphaFoldDB" id="A0A5N4BWY5"/>
<dbReference type="Proteomes" id="UP000299084">
    <property type="component" value="Unassembled WGS sequence"/>
</dbReference>
<sequence length="32" mass="3455">MGTQEELPTPTLGGRTERVAVPTLHGHRLSNV</sequence>
<accession>A0A5N4BWY5</accession>
<evidence type="ECO:0000256" key="1">
    <source>
        <dbReference type="SAM" id="MobiDB-lite"/>
    </source>
</evidence>
<proteinExistence type="predicted"/>
<evidence type="ECO:0000313" key="3">
    <source>
        <dbReference type="Proteomes" id="UP000299084"/>
    </source>
</evidence>
<comment type="caution">
    <text evidence="2">The sequence shown here is derived from an EMBL/GenBank/DDBJ whole genome shotgun (WGS) entry which is preliminary data.</text>
</comment>